<dbReference type="Gene3D" id="1.10.443.10">
    <property type="entry name" value="Intergrase catalytic core"/>
    <property type="match status" value="1"/>
</dbReference>
<dbReference type="EMBL" id="CP042435">
    <property type="protein sequence ID" value="QEC69216.1"/>
    <property type="molecule type" value="Genomic_DNA"/>
</dbReference>
<dbReference type="InterPro" id="IPR002104">
    <property type="entry name" value="Integrase_catalytic"/>
</dbReference>
<sequence length="117" mass="13088">MFLFCCYAGFAYVDAANLTIHHLKTGVPSNQKVNSYLKELADICDIQTQITFHIARHTFASTVMLDNGVPIDSVSKMLGHRSIKTTQIYAKVIDRKISDDTESCSQNLGTTEQEKFP</sequence>
<dbReference type="AlphaFoldDB" id="A0A5B8VFB0"/>
<dbReference type="InterPro" id="IPR011010">
    <property type="entry name" value="DNA_brk_join_enz"/>
</dbReference>
<dbReference type="GO" id="GO:0006310">
    <property type="term" value="P:DNA recombination"/>
    <property type="evidence" value="ECO:0007669"/>
    <property type="project" value="UniProtKB-KW"/>
</dbReference>
<name>A0A5B8VFB0_9BACT</name>
<evidence type="ECO:0000259" key="2">
    <source>
        <dbReference type="PROSITE" id="PS51898"/>
    </source>
</evidence>
<gene>
    <name evidence="3" type="ORF">FRZ67_18560</name>
</gene>
<dbReference type="Pfam" id="PF00589">
    <property type="entry name" value="Phage_integrase"/>
    <property type="match status" value="1"/>
</dbReference>
<evidence type="ECO:0000313" key="4">
    <source>
        <dbReference type="Proteomes" id="UP000321533"/>
    </source>
</evidence>
<evidence type="ECO:0000256" key="1">
    <source>
        <dbReference type="ARBA" id="ARBA00023172"/>
    </source>
</evidence>
<keyword evidence="1" id="KW-0233">DNA recombination</keyword>
<dbReference type="RefSeq" id="WP_147192039.1">
    <property type="nucleotide sequence ID" value="NZ_CP042435.1"/>
</dbReference>
<evidence type="ECO:0000313" key="3">
    <source>
        <dbReference type="EMBL" id="QEC69216.1"/>
    </source>
</evidence>
<keyword evidence="4" id="KW-1185">Reference proteome</keyword>
<accession>A0A5B8VFB0</accession>
<dbReference type="KEGG" id="pgin:FRZ67_18560"/>
<proteinExistence type="predicted"/>
<dbReference type="GO" id="GO:0003677">
    <property type="term" value="F:DNA binding"/>
    <property type="evidence" value="ECO:0007669"/>
    <property type="project" value="InterPro"/>
</dbReference>
<dbReference type="OrthoDB" id="892893at2"/>
<protein>
    <submittedName>
        <fullName evidence="3">Tyrosine-type recombinase/integrase</fullName>
    </submittedName>
</protein>
<feature type="domain" description="Tyr recombinase" evidence="2">
    <location>
        <begin position="1"/>
        <end position="103"/>
    </location>
</feature>
<dbReference type="Proteomes" id="UP000321533">
    <property type="component" value="Chromosome"/>
</dbReference>
<reference evidence="3 4" key="1">
    <citation type="journal article" date="2016" name="Int. J. Syst. Evol. Microbiol.">
        <title>Panacibacter ginsenosidivorans gen. nov., sp. nov., with ginsenoside converting activity isolated from soil of a ginseng field.</title>
        <authorList>
            <person name="Siddiqi M.Z."/>
            <person name="Muhammad Shafi S."/>
            <person name="Choi K.D."/>
            <person name="Im W.T."/>
        </authorList>
    </citation>
    <scope>NUCLEOTIDE SEQUENCE [LARGE SCALE GENOMIC DNA]</scope>
    <source>
        <strain evidence="3 4">Gsoil1550</strain>
    </source>
</reference>
<dbReference type="InterPro" id="IPR013762">
    <property type="entry name" value="Integrase-like_cat_sf"/>
</dbReference>
<organism evidence="3 4">
    <name type="scientific">Panacibacter ginsenosidivorans</name>
    <dbReference type="NCBI Taxonomy" id="1813871"/>
    <lineage>
        <taxon>Bacteria</taxon>
        <taxon>Pseudomonadati</taxon>
        <taxon>Bacteroidota</taxon>
        <taxon>Chitinophagia</taxon>
        <taxon>Chitinophagales</taxon>
        <taxon>Chitinophagaceae</taxon>
        <taxon>Panacibacter</taxon>
    </lineage>
</organism>
<dbReference type="GO" id="GO:0015074">
    <property type="term" value="P:DNA integration"/>
    <property type="evidence" value="ECO:0007669"/>
    <property type="project" value="InterPro"/>
</dbReference>
<dbReference type="PROSITE" id="PS51898">
    <property type="entry name" value="TYR_RECOMBINASE"/>
    <property type="match status" value="1"/>
</dbReference>
<dbReference type="CDD" id="cd01185">
    <property type="entry name" value="INTN1_C_like"/>
    <property type="match status" value="1"/>
</dbReference>
<dbReference type="SUPFAM" id="SSF56349">
    <property type="entry name" value="DNA breaking-rejoining enzymes"/>
    <property type="match status" value="1"/>
</dbReference>